<name>A0A5E4QDG7_9NEOP</name>
<reference evidence="4 5" key="1">
    <citation type="submission" date="2017-07" db="EMBL/GenBank/DDBJ databases">
        <authorList>
            <person name="Talla V."/>
            <person name="Backstrom N."/>
        </authorList>
    </citation>
    <scope>NUCLEOTIDE SEQUENCE [LARGE SCALE GENOMIC DNA]</scope>
</reference>
<evidence type="ECO:0000256" key="3">
    <source>
        <dbReference type="SAM" id="MobiDB-lite"/>
    </source>
</evidence>
<dbReference type="InterPro" id="IPR035940">
    <property type="entry name" value="CAP_sf"/>
</dbReference>
<gene>
    <name evidence="4" type="ORF">LSINAPIS_LOCUS7818</name>
</gene>
<keyword evidence="5" id="KW-1185">Reference proteome</keyword>
<keyword evidence="2" id="KW-0964">Secreted</keyword>
<organism evidence="4 5">
    <name type="scientific">Leptidea sinapis</name>
    <dbReference type="NCBI Taxonomy" id="189913"/>
    <lineage>
        <taxon>Eukaryota</taxon>
        <taxon>Metazoa</taxon>
        <taxon>Ecdysozoa</taxon>
        <taxon>Arthropoda</taxon>
        <taxon>Hexapoda</taxon>
        <taxon>Insecta</taxon>
        <taxon>Pterygota</taxon>
        <taxon>Neoptera</taxon>
        <taxon>Endopterygota</taxon>
        <taxon>Lepidoptera</taxon>
        <taxon>Glossata</taxon>
        <taxon>Ditrysia</taxon>
        <taxon>Papilionoidea</taxon>
        <taxon>Pieridae</taxon>
        <taxon>Dismorphiinae</taxon>
        <taxon>Leptidea</taxon>
    </lineage>
</organism>
<evidence type="ECO:0000313" key="4">
    <source>
        <dbReference type="EMBL" id="VVC96279.1"/>
    </source>
</evidence>
<evidence type="ECO:0000256" key="1">
    <source>
        <dbReference type="ARBA" id="ARBA00004613"/>
    </source>
</evidence>
<feature type="region of interest" description="Disordered" evidence="3">
    <location>
        <begin position="125"/>
        <end position="145"/>
    </location>
</feature>
<evidence type="ECO:0000313" key="5">
    <source>
        <dbReference type="Proteomes" id="UP000324832"/>
    </source>
</evidence>
<protein>
    <recommendedName>
        <fullName evidence="6">SCP domain-containing protein</fullName>
    </recommendedName>
</protein>
<dbReference type="SUPFAM" id="SSF55797">
    <property type="entry name" value="PR-1-like"/>
    <property type="match status" value="1"/>
</dbReference>
<accession>A0A5E4QDG7</accession>
<dbReference type="Gene3D" id="3.40.33.10">
    <property type="entry name" value="CAP"/>
    <property type="match status" value="2"/>
</dbReference>
<comment type="subcellular location">
    <subcellularLocation>
        <location evidence="1">Secreted</location>
    </subcellularLocation>
</comment>
<evidence type="ECO:0000256" key="2">
    <source>
        <dbReference type="ARBA" id="ARBA00022525"/>
    </source>
</evidence>
<dbReference type="EMBL" id="FZQP02002647">
    <property type="protein sequence ID" value="VVC96279.1"/>
    <property type="molecule type" value="Genomic_DNA"/>
</dbReference>
<feature type="compositionally biased region" description="Basic and acidic residues" evidence="3">
    <location>
        <begin position="125"/>
        <end position="143"/>
    </location>
</feature>
<dbReference type="AlphaFoldDB" id="A0A5E4QDG7"/>
<evidence type="ECO:0008006" key="6">
    <source>
        <dbReference type="Google" id="ProtNLM"/>
    </source>
</evidence>
<sequence length="339" mass="38232">MMKVEWNEELELFAQRWADQCVKHPADLDTCRDTETAAVGQNIATEVIDDNSNRKRTVYRLVCNFLPSGNIVGQPVYKEGDPCNQCPEYSSCDVDFTHLCSLVRASKFSTTLNFGKFTSEHTSKIESDEKTAENKRNVNENDHINNNSITEIQDAGNETSFDYFSHLFDYNKVTELLDKPITSSCKGVFAVDELIKLLKKNLVTDNSFKEMLLSTKSTLSESKFSDSKVDAIVSRIYSKKTTPLSTKATESDVVNSTLLADLVEAVIFRNRDKISTMAEDTMDTQMPSDVSPVRVRAELGYIDLKKQKSPISTHIVNTSSLETIPPTDELHKQFLFDIF</sequence>
<dbReference type="Proteomes" id="UP000324832">
    <property type="component" value="Unassembled WGS sequence"/>
</dbReference>
<proteinExistence type="predicted"/>